<dbReference type="EMBL" id="LCIH01000013">
    <property type="protein sequence ID" value="KKT51335.1"/>
    <property type="molecule type" value="Genomic_DNA"/>
</dbReference>
<reference evidence="4 5" key="1">
    <citation type="journal article" date="2015" name="Nature">
        <title>rRNA introns, odd ribosomes, and small enigmatic genomes across a large radiation of phyla.</title>
        <authorList>
            <person name="Brown C.T."/>
            <person name="Hug L.A."/>
            <person name="Thomas B.C."/>
            <person name="Sharon I."/>
            <person name="Castelle C.J."/>
            <person name="Singh A."/>
            <person name="Wilkins M.J."/>
            <person name="Williams K.H."/>
            <person name="Banfield J.F."/>
        </authorList>
    </citation>
    <scope>NUCLEOTIDE SEQUENCE [LARGE SCALE GENOMIC DNA]</scope>
</reference>
<accession>A0A0G1HWM6</accession>
<dbReference type="PROSITE" id="PS50110">
    <property type="entry name" value="RESPONSE_REGULATORY"/>
    <property type="match status" value="1"/>
</dbReference>
<evidence type="ECO:0000259" key="3">
    <source>
        <dbReference type="PROSITE" id="PS50110"/>
    </source>
</evidence>
<sequence length="125" mass="13910">MDNKKKVMIVEDDAVLVNALTLALEDEGYDISVATDGEEAERMILKEVPDLILLDLLLPIKSGFEVLKVVRGNSETKDISVVILTNFEQETSVDEGMRLGAKDYIVKANIDIKDIPMIVKKYMPA</sequence>
<protein>
    <submittedName>
        <fullName evidence="4">Response regulator receiver protein</fullName>
    </submittedName>
</protein>
<dbReference type="Pfam" id="PF00072">
    <property type="entry name" value="Response_reg"/>
    <property type="match status" value="1"/>
</dbReference>
<dbReference type="SUPFAM" id="SSF52172">
    <property type="entry name" value="CheY-like"/>
    <property type="match status" value="1"/>
</dbReference>
<dbReference type="GO" id="GO:0000160">
    <property type="term" value="P:phosphorelay signal transduction system"/>
    <property type="evidence" value="ECO:0007669"/>
    <property type="project" value="InterPro"/>
</dbReference>
<dbReference type="SMART" id="SM00448">
    <property type="entry name" value="REC"/>
    <property type="match status" value="1"/>
</dbReference>
<feature type="modified residue" description="4-aspartylphosphate" evidence="2">
    <location>
        <position position="55"/>
    </location>
</feature>
<proteinExistence type="predicted"/>
<evidence type="ECO:0000313" key="5">
    <source>
        <dbReference type="Proteomes" id="UP000034006"/>
    </source>
</evidence>
<dbReference type="InterPro" id="IPR001789">
    <property type="entry name" value="Sig_transdc_resp-reg_receiver"/>
</dbReference>
<dbReference type="Proteomes" id="UP000034006">
    <property type="component" value="Unassembled WGS sequence"/>
</dbReference>
<dbReference type="AlphaFoldDB" id="A0A0G1HWM6"/>
<dbReference type="PANTHER" id="PTHR44591">
    <property type="entry name" value="STRESS RESPONSE REGULATOR PROTEIN 1"/>
    <property type="match status" value="1"/>
</dbReference>
<organism evidence="4 5">
    <name type="scientific">Candidatus Collierbacteria bacterium GW2011_GWB2_44_22</name>
    <dbReference type="NCBI Taxonomy" id="1618387"/>
    <lineage>
        <taxon>Bacteria</taxon>
        <taxon>Candidatus Collieribacteriota</taxon>
    </lineage>
</organism>
<dbReference type="InterPro" id="IPR011006">
    <property type="entry name" value="CheY-like_superfamily"/>
</dbReference>
<gene>
    <name evidence="4" type="ORF">UW44_C0013G0055</name>
</gene>
<dbReference type="STRING" id="1618387.UW44_C0013G0055"/>
<evidence type="ECO:0000256" key="2">
    <source>
        <dbReference type="PROSITE-ProRule" id="PRU00169"/>
    </source>
</evidence>
<evidence type="ECO:0000313" key="4">
    <source>
        <dbReference type="EMBL" id="KKT51335.1"/>
    </source>
</evidence>
<dbReference type="InterPro" id="IPR050595">
    <property type="entry name" value="Bact_response_regulator"/>
</dbReference>
<dbReference type="Gene3D" id="3.40.50.2300">
    <property type="match status" value="1"/>
</dbReference>
<dbReference type="PANTHER" id="PTHR44591:SF3">
    <property type="entry name" value="RESPONSE REGULATORY DOMAIN-CONTAINING PROTEIN"/>
    <property type="match status" value="1"/>
</dbReference>
<keyword evidence="1 2" id="KW-0597">Phosphoprotein</keyword>
<feature type="domain" description="Response regulatory" evidence="3">
    <location>
        <begin position="6"/>
        <end position="122"/>
    </location>
</feature>
<name>A0A0G1HWM6_9BACT</name>
<comment type="caution">
    <text evidence="4">The sequence shown here is derived from an EMBL/GenBank/DDBJ whole genome shotgun (WGS) entry which is preliminary data.</text>
</comment>
<evidence type="ECO:0000256" key="1">
    <source>
        <dbReference type="ARBA" id="ARBA00022553"/>
    </source>
</evidence>